<gene>
    <name evidence="2" type="ORF">ACOC_LOCUS13251</name>
</gene>
<feature type="domain" description="Reverse transcriptase" evidence="1">
    <location>
        <begin position="1"/>
        <end position="105"/>
    </location>
</feature>
<evidence type="ECO:0000313" key="3">
    <source>
        <dbReference type="Proteomes" id="UP000267027"/>
    </source>
</evidence>
<dbReference type="PANTHER" id="PTHR47027">
    <property type="entry name" value="REVERSE TRANSCRIPTASE DOMAIN-CONTAINING PROTEIN"/>
    <property type="match status" value="1"/>
</dbReference>
<protein>
    <submittedName>
        <fullName evidence="4">Reverse transcriptase domain-containing protein</fullName>
    </submittedName>
</protein>
<evidence type="ECO:0000313" key="4">
    <source>
        <dbReference type="WBParaSite" id="ACOC_0001325001-mRNA-1"/>
    </source>
</evidence>
<keyword evidence="3" id="KW-1185">Reference proteome</keyword>
<proteinExistence type="predicted"/>
<dbReference type="OrthoDB" id="6149256at2759"/>
<name>A0A0R3Q2F2_ANGCS</name>
<dbReference type="Proteomes" id="UP000267027">
    <property type="component" value="Unassembled WGS sequence"/>
</dbReference>
<dbReference type="InterPro" id="IPR000477">
    <property type="entry name" value="RT_dom"/>
</dbReference>
<organism evidence="4">
    <name type="scientific">Angiostrongylus costaricensis</name>
    <name type="common">Nematode worm</name>
    <dbReference type="NCBI Taxonomy" id="334426"/>
    <lineage>
        <taxon>Eukaryota</taxon>
        <taxon>Metazoa</taxon>
        <taxon>Ecdysozoa</taxon>
        <taxon>Nematoda</taxon>
        <taxon>Chromadorea</taxon>
        <taxon>Rhabditida</taxon>
        <taxon>Rhabditina</taxon>
        <taxon>Rhabditomorpha</taxon>
        <taxon>Strongyloidea</taxon>
        <taxon>Metastrongylidae</taxon>
        <taxon>Angiostrongylus</taxon>
    </lineage>
</organism>
<evidence type="ECO:0000313" key="2">
    <source>
        <dbReference type="EMBL" id="VDM64836.1"/>
    </source>
</evidence>
<dbReference type="AlphaFoldDB" id="A0A0R3Q2F2"/>
<dbReference type="PANTHER" id="PTHR47027:SF20">
    <property type="entry name" value="REVERSE TRANSCRIPTASE-LIKE PROTEIN WITH RNA-DIRECTED DNA POLYMERASE DOMAIN"/>
    <property type="match status" value="1"/>
</dbReference>
<reference evidence="4" key="1">
    <citation type="submission" date="2017-02" db="UniProtKB">
        <authorList>
            <consortium name="WormBaseParasite"/>
        </authorList>
    </citation>
    <scope>IDENTIFICATION</scope>
</reference>
<dbReference type="PROSITE" id="PS50878">
    <property type="entry name" value="RT_POL"/>
    <property type="match status" value="1"/>
</dbReference>
<sequence length="170" mass="19068">MRSGLVVYATLALNRTNISKCFNYVNLGRKINTVKDLAPELRRDNLRFADNVVLITPNISQARRMLDDFDKACGKIGLRVNPTQTMLLKNGLVSHAPFTLNGTNISECSSYIYLGREINMMNDLAPELSRRKRVAWRAFVSIEDVMKKTNNNDSLPTFCLSGASCFNVCA</sequence>
<dbReference type="EMBL" id="UYYA01005678">
    <property type="protein sequence ID" value="VDM64836.1"/>
    <property type="molecule type" value="Genomic_DNA"/>
</dbReference>
<reference evidence="2 3" key="2">
    <citation type="submission" date="2018-11" db="EMBL/GenBank/DDBJ databases">
        <authorList>
            <consortium name="Pathogen Informatics"/>
        </authorList>
    </citation>
    <scope>NUCLEOTIDE SEQUENCE [LARGE SCALE GENOMIC DNA]</scope>
    <source>
        <strain evidence="2 3">Costa Rica</strain>
    </source>
</reference>
<evidence type="ECO:0000259" key="1">
    <source>
        <dbReference type="PROSITE" id="PS50878"/>
    </source>
</evidence>
<accession>A0A0R3Q2F2</accession>
<dbReference type="WBParaSite" id="ACOC_0001325001-mRNA-1">
    <property type="protein sequence ID" value="ACOC_0001325001-mRNA-1"/>
    <property type="gene ID" value="ACOC_0001325001"/>
</dbReference>